<evidence type="ECO:0000256" key="1">
    <source>
        <dbReference type="ARBA" id="ARBA00022553"/>
    </source>
</evidence>
<dbReference type="Proteomes" id="UP000823941">
    <property type="component" value="Chromosome 30"/>
</dbReference>
<evidence type="ECO:0000313" key="2">
    <source>
        <dbReference type="EMBL" id="KAG7295596.1"/>
    </source>
</evidence>
<dbReference type="PANTHER" id="PTHR10194:SF142">
    <property type="entry name" value="NEUROFIBROMIN"/>
    <property type="match status" value="1"/>
</dbReference>
<dbReference type="PANTHER" id="PTHR10194">
    <property type="entry name" value="RAS GTPASE-ACTIVATING PROTEINS"/>
    <property type="match status" value="1"/>
</dbReference>
<gene>
    <name evidence="2" type="ORF">JYU34_021865</name>
</gene>
<comment type="caution">
    <text evidence="2">The sequence shown here is derived from an EMBL/GenBank/DDBJ whole genome shotgun (WGS) entry which is preliminary data.</text>
</comment>
<keyword evidence="3" id="KW-1185">Reference proteome</keyword>
<name>A0ABQ7PRI7_PLUXY</name>
<reference evidence="2 3" key="1">
    <citation type="submission" date="2021-06" db="EMBL/GenBank/DDBJ databases">
        <title>A haploid diamondback moth (Plutella xylostella L.) genome assembly resolves 31 chromosomes and identifies a diamide resistance mutation.</title>
        <authorList>
            <person name="Ward C.M."/>
            <person name="Perry K.D."/>
            <person name="Baker G."/>
            <person name="Powis K."/>
            <person name="Heckel D.G."/>
            <person name="Baxter S.W."/>
        </authorList>
    </citation>
    <scope>NUCLEOTIDE SEQUENCE [LARGE SCALE GENOMIC DNA]</scope>
    <source>
        <strain evidence="2 3">LV</strain>
        <tissue evidence="2">Single pupa</tissue>
    </source>
</reference>
<sequence length="476" mass="54863">MGEISQEAMDALLALHTPDRVHMWNPDAPLNTFWDISSQVLYNISQKLIQRQICNYRAVLRWLRDILTCRNEFLHKHKDYANVGSSIPICRQAHIKLEKLIQRQICNYRAVLRWLRDILTCRNEFLHKHKDYANVGSSIPICRQAHIKLEVVFFMCLWSIDTDVVLVAMSCFALLCQEADIRCGADELTAQCLLPNYQVFQEIAHTATVLTTGSAALQKRIMALLRKIEHCVNGVQPVWEETFRCWDSLCKLLQKYPKGQGERADECQLEALHRAAAKRRVSHHASSDHDFEIQEWANITSFLCALGGVCLQRRPSNMWPVLHAHGKIFIGQLLRLLLCSNERFGAQIQSHVKELVGNEMSPALYPILFDQIKAIVDKFFDQQQQVMLTDINTQFVEHTIFIMKSILDNKRSGQPSEHLSTTSIEGLMLAIVRYVRHLDMTVLSVHIKTKLCQVVEAMMRRRDDLAFRQVCGIINY</sequence>
<dbReference type="EMBL" id="JAHIBW010000030">
    <property type="protein sequence ID" value="KAG7295596.1"/>
    <property type="molecule type" value="Genomic_DNA"/>
</dbReference>
<accession>A0ABQ7PRI7</accession>
<organism evidence="2 3">
    <name type="scientific">Plutella xylostella</name>
    <name type="common">Diamondback moth</name>
    <name type="synonym">Plutella maculipennis</name>
    <dbReference type="NCBI Taxonomy" id="51655"/>
    <lineage>
        <taxon>Eukaryota</taxon>
        <taxon>Metazoa</taxon>
        <taxon>Ecdysozoa</taxon>
        <taxon>Arthropoda</taxon>
        <taxon>Hexapoda</taxon>
        <taxon>Insecta</taxon>
        <taxon>Pterygota</taxon>
        <taxon>Neoptera</taxon>
        <taxon>Endopterygota</taxon>
        <taxon>Lepidoptera</taxon>
        <taxon>Glossata</taxon>
        <taxon>Ditrysia</taxon>
        <taxon>Yponomeutoidea</taxon>
        <taxon>Plutellidae</taxon>
        <taxon>Plutella</taxon>
    </lineage>
</organism>
<dbReference type="InterPro" id="IPR039360">
    <property type="entry name" value="Ras_GTPase"/>
</dbReference>
<evidence type="ECO:0000313" key="3">
    <source>
        <dbReference type="Proteomes" id="UP000823941"/>
    </source>
</evidence>
<protein>
    <submittedName>
        <fullName evidence="2">Uncharacterized protein</fullName>
    </submittedName>
</protein>
<keyword evidence="1" id="KW-0597">Phosphoprotein</keyword>
<proteinExistence type="predicted"/>